<sequence>MPNQSHVTSAGTSGSTSQSGAGTGSGSTDERSSAGAGKSSFGSSIPVVTAPLVVTTPLVVAPPLDVTVVDPASLLASVA</sequence>
<proteinExistence type="predicted"/>
<protein>
    <submittedName>
        <fullName evidence="2">Uncharacterized protein</fullName>
    </submittedName>
</protein>
<evidence type="ECO:0000256" key="1">
    <source>
        <dbReference type="SAM" id="MobiDB-lite"/>
    </source>
</evidence>
<feature type="compositionally biased region" description="Low complexity" evidence="1">
    <location>
        <begin position="8"/>
        <end position="20"/>
    </location>
</feature>
<dbReference type="EMBL" id="JAIRAU010000002">
    <property type="protein sequence ID" value="MBZ5708969.1"/>
    <property type="molecule type" value="Genomic_DNA"/>
</dbReference>
<comment type="caution">
    <text evidence="2">The sequence shown here is derived from an EMBL/GenBank/DDBJ whole genome shotgun (WGS) entry which is preliminary data.</text>
</comment>
<feature type="compositionally biased region" description="Low complexity" evidence="1">
    <location>
        <begin position="33"/>
        <end position="44"/>
    </location>
</feature>
<feature type="region of interest" description="Disordered" evidence="1">
    <location>
        <begin position="1"/>
        <end position="44"/>
    </location>
</feature>
<dbReference type="RefSeq" id="WP_224190748.1">
    <property type="nucleotide sequence ID" value="NZ_JAIRAU010000002.1"/>
</dbReference>
<evidence type="ECO:0000313" key="2">
    <source>
        <dbReference type="EMBL" id="MBZ5708969.1"/>
    </source>
</evidence>
<name>A0ABS7TL94_9BACT</name>
<keyword evidence="3" id="KW-1185">Reference proteome</keyword>
<reference evidence="2" key="1">
    <citation type="submission" date="2021-08" db="EMBL/GenBank/DDBJ databases">
        <authorList>
            <person name="Stevens D.C."/>
        </authorList>
    </citation>
    <scope>NUCLEOTIDE SEQUENCE</scope>
    <source>
        <strain evidence="2">DSM 53165</strain>
    </source>
</reference>
<organism evidence="2 3">
    <name type="scientific">Nannocystis pusilla</name>
    <dbReference type="NCBI Taxonomy" id="889268"/>
    <lineage>
        <taxon>Bacteria</taxon>
        <taxon>Pseudomonadati</taxon>
        <taxon>Myxococcota</taxon>
        <taxon>Polyangia</taxon>
        <taxon>Nannocystales</taxon>
        <taxon>Nannocystaceae</taxon>
        <taxon>Nannocystis</taxon>
    </lineage>
</organism>
<gene>
    <name evidence="2" type="ORF">K7C98_06845</name>
</gene>
<evidence type="ECO:0000313" key="3">
    <source>
        <dbReference type="Proteomes" id="UP001139031"/>
    </source>
</evidence>
<accession>A0ABS7TL94</accession>
<dbReference type="Proteomes" id="UP001139031">
    <property type="component" value="Unassembled WGS sequence"/>
</dbReference>